<protein>
    <submittedName>
        <fullName evidence="1">Uncharacterized protein</fullName>
    </submittedName>
</protein>
<keyword evidence="2" id="KW-1185">Reference proteome</keyword>
<name>A0A7J8V252_9ROSI</name>
<reference evidence="1 2" key="1">
    <citation type="journal article" date="2019" name="Genome Biol. Evol.">
        <title>Insights into the evolution of the New World diploid cottons (Gossypium, subgenus Houzingenia) based on genome sequencing.</title>
        <authorList>
            <person name="Grover C.E."/>
            <person name="Arick M.A. 2nd"/>
            <person name="Thrash A."/>
            <person name="Conover J.L."/>
            <person name="Sanders W.S."/>
            <person name="Peterson D.G."/>
            <person name="Frelichowski J.E."/>
            <person name="Scheffler J.A."/>
            <person name="Scheffler B.E."/>
            <person name="Wendel J.F."/>
        </authorList>
    </citation>
    <scope>NUCLEOTIDE SEQUENCE [LARGE SCALE GENOMIC DNA]</scope>
    <source>
        <strain evidence="1">57</strain>
        <tissue evidence="1">Leaf</tissue>
    </source>
</reference>
<evidence type="ECO:0000313" key="1">
    <source>
        <dbReference type="EMBL" id="MBA0656539.1"/>
    </source>
</evidence>
<accession>A0A7J8V252</accession>
<organism evidence="1 2">
    <name type="scientific">Gossypium klotzschianum</name>
    <dbReference type="NCBI Taxonomy" id="34286"/>
    <lineage>
        <taxon>Eukaryota</taxon>
        <taxon>Viridiplantae</taxon>
        <taxon>Streptophyta</taxon>
        <taxon>Embryophyta</taxon>
        <taxon>Tracheophyta</taxon>
        <taxon>Spermatophyta</taxon>
        <taxon>Magnoliopsida</taxon>
        <taxon>eudicotyledons</taxon>
        <taxon>Gunneridae</taxon>
        <taxon>Pentapetalae</taxon>
        <taxon>rosids</taxon>
        <taxon>malvids</taxon>
        <taxon>Malvales</taxon>
        <taxon>Malvaceae</taxon>
        <taxon>Malvoideae</taxon>
        <taxon>Gossypium</taxon>
    </lineage>
</organism>
<dbReference type="InterPro" id="IPR039926">
    <property type="entry name" value="Egg_app_1"/>
</dbReference>
<sequence>MGCNRRNSSPTGIKKCCNESNSSWKTVAEVAGAIATGLLALHATGLFSSSSNRKTMKAPGRNYRIYRDGFERDPASYFQSCCIVKDQNIPPSEAVDGCIERFAPQFPEQLSYN</sequence>
<dbReference type="OrthoDB" id="1724124at2759"/>
<dbReference type="AlphaFoldDB" id="A0A7J8V252"/>
<dbReference type="Proteomes" id="UP000593573">
    <property type="component" value="Unassembled WGS sequence"/>
</dbReference>
<gene>
    <name evidence="1" type="ORF">Goklo_008885</name>
</gene>
<evidence type="ECO:0000313" key="2">
    <source>
        <dbReference type="Proteomes" id="UP000593573"/>
    </source>
</evidence>
<dbReference type="PANTHER" id="PTHR33333">
    <property type="entry name" value="ERYTHROCYTE MEMBRANE PROTEIN 1-LIKE"/>
    <property type="match status" value="1"/>
</dbReference>
<proteinExistence type="predicted"/>
<dbReference type="PANTHER" id="PTHR33333:SF32">
    <property type="entry name" value="PSAD1"/>
    <property type="match status" value="1"/>
</dbReference>
<comment type="caution">
    <text evidence="1">The sequence shown here is derived from an EMBL/GenBank/DDBJ whole genome shotgun (WGS) entry which is preliminary data.</text>
</comment>
<dbReference type="EMBL" id="JABFAB010000008">
    <property type="protein sequence ID" value="MBA0656539.1"/>
    <property type="molecule type" value="Genomic_DNA"/>
</dbReference>